<comment type="cofactor">
    <cofactor evidence="1">
        <name>Mg(2+)</name>
        <dbReference type="ChEBI" id="CHEBI:18420"/>
    </cofactor>
</comment>
<evidence type="ECO:0000256" key="4">
    <source>
        <dbReference type="ARBA" id="ARBA00022842"/>
    </source>
</evidence>
<dbReference type="GO" id="GO:0005975">
    <property type="term" value="P:carbohydrate metabolic process"/>
    <property type="evidence" value="ECO:0007669"/>
    <property type="project" value="InterPro"/>
</dbReference>
<comment type="caution">
    <text evidence="6">The sequence shown here is derived from an EMBL/GenBank/DDBJ whole genome shotgun (WGS) entry which is preliminary data.</text>
</comment>
<dbReference type="GO" id="GO:0019213">
    <property type="term" value="F:deacetylase activity"/>
    <property type="evidence" value="ECO:0007669"/>
    <property type="project" value="TreeGrafter"/>
</dbReference>
<keyword evidence="5" id="KW-0119">Carbohydrate metabolism</keyword>
<dbReference type="GO" id="GO:0046872">
    <property type="term" value="F:metal ion binding"/>
    <property type="evidence" value="ECO:0007669"/>
    <property type="project" value="UniProtKB-KW"/>
</dbReference>
<evidence type="ECO:0000256" key="5">
    <source>
        <dbReference type="ARBA" id="ARBA00023277"/>
    </source>
</evidence>
<dbReference type="GO" id="GO:0016787">
    <property type="term" value="F:hydrolase activity"/>
    <property type="evidence" value="ECO:0007669"/>
    <property type="project" value="UniProtKB-KW"/>
</dbReference>
<keyword evidence="2" id="KW-0479">Metal-binding</keyword>
<evidence type="ECO:0000256" key="1">
    <source>
        <dbReference type="ARBA" id="ARBA00001946"/>
    </source>
</evidence>
<evidence type="ECO:0000256" key="2">
    <source>
        <dbReference type="ARBA" id="ARBA00022723"/>
    </source>
</evidence>
<evidence type="ECO:0000313" key="6">
    <source>
        <dbReference type="EMBL" id="KSU47777.1"/>
    </source>
</evidence>
<dbReference type="Proteomes" id="UP000053797">
    <property type="component" value="Unassembled WGS sequence"/>
</dbReference>
<dbReference type="EMBL" id="LNQL01000006">
    <property type="protein sequence ID" value="KSU47777.1"/>
    <property type="molecule type" value="Genomic_DNA"/>
</dbReference>
<dbReference type="Pfam" id="PF04794">
    <property type="entry name" value="YdjC"/>
    <property type="match status" value="1"/>
</dbReference>
<dbReference type="SUPFAM" id="SSF88713">
    <property type="entry name" value="Glycoside hydrolase/deacetylase"/>
    <property type="match status" value="1"/>
</dbReference>
<dbReference type="PANTHER" id="PTHR31609">
    <property type="entry name" value="YDJC DEACETYLASE FAMILY MEMBER"/>
    <property type="match status" value="1"/>
</dbReference>
<keyword evidence="3" id="KW-0378">Hydrolase</keyword>
<gene>
    <name evidence="6" type="ORF">AS033_14020</name>
</gene>
<organism evidence="6 7">
    <name type="scientific">Exiguobacterium indicum</name>
    <dbReference type="NCBI Taxonomy" id="296995"/>
    <lineage>
        <taxon>Bacteria</taxon>
        <taxon>Bacillati</taxon>
        <taxon>Bacillota</taxon>
        <taxon>Bacilli</taxon>
        <taxon>Bacillales</taxon>
        <taxon>Bacillales Family XII. Incertae Sedis</taxon>
        <taxon>Exiguobacterium</taxon>
    </lineage>
</organism>
<dbReference type="Gene3D" id="3.20.20.370">
    <property type="entry name" value="Glycoside hydrolase/deacetylase"/>
    <property type="match status" value="1"/>
</dbReference>
<keyword evidence="4" id="KW-0460">Magnesium</keyword>
<dbReference type="InterPro" id="IPR011330">
    <property type="entry name" value="Glyco_hydro/deAcase_b/a-brl"/>
</dbReference>
<dbReference type="OrthoDB" id="9774177at2"/>
<proteinExistence type="predicted"/>
<dbReference type="AlphaFoldDB" id="A0A0V8GC63"/>
<reference evidence="6 7" key="1">
    <citation type="journal article" date="2015" name="Int. J. Syst. Evol. Microbiol.">
        <title>Exiguobacterium enclense sp. nov., isolated from sediment.</title>
        <authorList>
            <person name="Dastager S.G."/>
            <person name="Mawlankar R."/>
            <person name="Sonalkar V.V."/>
            <person name="Thorat M.N."/>
            <person name="Mual P."/>
            <person name="Verma A."/>
            <person name="Krishnamurthi S."/>
            <person name="Tang S.K."/>
            <person name="Li W.J."/>
        </authorList>
    </citation>
    <scope>NUCLEOTIDE SEQUENCE [LARGE SCALE GENOMIC DNA]</scope>
    <source>
        <strain evidence="6 7">NIO-1109</strain>
    </source>
</reference>
<dbReference type="InterPro" id="IPR006879">
    <property type="entry name" value="YdjC-like"/>
</dbReference>
<sequence>MRKTRVIVNADDFGLTTGINQGIIESHLFGPVHSTTLMMNGHAVEEAVRLSQQHPDLHVGVHLVLSWGKPLASTSQSLTKADGTFRFTSRFLKEEPPDPEDVYLEWKAQIEAFLATGLSLHHLDSHHHIHGWSAIDSVIVELANEYQTTFRAAGNKKHWDLWLTNRFDERFYGDGVSFATLDSITPGSSVEVMVHPANMDALLPSVTSYVNQRLVEKDLLTRYTPPDWWT</sequence>
<protein>
    <recommendedName>
        <fullName evidence="8">Carbohydrate deacetylase</fullName>
    </recommendedName>
</protein>
<name>A0A0V8GC63_9BACL</name>
<evidence type="ECO:0000313" key="7">
    <source>
        <dbReference type="Proteomes" id="UP000053797"/>
    </source>
</evidence>
<accession>A0A0V8GC63</accession>
<evidence type="ECO:0000256" key="3">
    <source>
        <dbReference type="ARBA" id="ARBA00022801"/>
    </source>
</evidence>
<dbReference type="PANTHER" id="PTHR31609:SF1">
    <property type="entry name" value="CARBOHYDRATE DEACETYLASE"/>
    <property type="match status" value="1"/>
</dbReference>
<evidence type="ECO:0008006" key="8">
    <source>
        <dbReference type="Google" id="ProtNLM"/>
    </source>
</evidence>
<dbReference type="RefSeq" id="WP_058265802.1">
    <property type="nucleotide sequence ID" value="NZ_FMYN01000006.1"/>
</dbReference>